<sequence>MLANFFHKYINNSFPKFFNKKKHNEKPSSLQKALKQLFLFFQHTTNSFLKLKTKFSFLKQPSFCKETKAKQKSKKTDLKKTKKIFPKIEQETKHKTKQKTNDDNPRSVQKKDKK</sequence>
<feature type="compositionally biased region" description="Basic and acidic residues" evidence="1">
    <location>
        <begin position="86"/>
        <end position="105"/>
    </location>
</feature>
<evidence type="ECO:0000313" key="3">
    <source>
        <dbReference type="Proteomes" id="UP000023152"/>
    </source>
</evidence>
<evidence type="ECO:0000313" key="2">
    <source>
        <dbReference type="EMBL" id="ETO12654.1"/>
    </source>
</evidence>
<dbReference type="AlphaFoldDB" id="X6MFG9"/>
<dbReference type="EMBL" id="ASPP01021234">
    <property type="protein sequence ID" value="ETO12654.1"/>
    <property type="molecule type" value="Genomic_DNA"/>
</dbReference>
<organism evidence="2 3">
    <name type="scientific">Reticulomyxa filosa</name>
    <dbReference type="NCBI Taxonomy" id="46433"/>
    <lineage>
        <taxon>Eukaryota</taxon>
        <taxon>Sar</taxon>
        <taxon>Rhizaria</taxon>
        <taxon>Retaria</taxon>
        <taxon>Foraminifera</taxon>
        <taxon>Monothalamids</taxon>
        <taxon>Reticulomyxidae</taxon>
        <taxon>Reticulomyxa</taxon>
    </lineage>
</organism>
<gene>
    <name evidence="2" type="ORF">RFI_24725</name>
</gene>
<dbReference type="Proteomes" id="UP000023152">
    <property type="component" value="Unassembled WGS sequence"/>
</dbReference>
<comment type="caution">
    <text evidence="2">The sequence shown here is derived from an EMBL/GenBank/DDBJ whole genome shotgun (WGS) entry which is preliminary data.</text>
</comment>
<evidence type="ECO:0000256" key="1">
    <source>
        <dbReference type="SAM" id="MobiDB-lite"/>
    </source>
</evidence>
<reference evidence="2 3" key="1">
    <citation type="journal article" date="2013" name="Curr. Biol.">
        <title>The Genome of the Foraminiferan Reticulomyxa filosa.</title>
        <authorList>
            <person name="Glockner G."/>
            <person name="Hulsmann N."/>
            <person name="Schleicher M."/>
            <person name="Noegel A.A."/>
            <person name="Eichinger L."/>
            <person name="Gallinger C."/>
            <person name="Pawlowski J."/>
            <person name="Sierra R."/>
            <person name="Euteneuer U."/>
            <person name="Pillet L."/>
            <person name="Moustafa A."/>
            <person name="Platzer M."/>
            <person name="Groth M."/>
            <person name="Szafranski K."/>
            <person name="Schliwa M."/>
        </authorList>
    </citation>
    <scope>NUCLEOTIDE SEQUENCE [LARGE SCALE GENOMIC DNA]</scope>
</reference>
<keyword evidence="3" id="KW-1185">Reference proteome</keyword>
<feature type="compositionally biased region" description="Basic and acidic residues" evidence="1">
    <location>
        <begin position="68"/>
        <end position="79"/>
    </location>
</feature>
<proteinExistence type="predicted"/>
<protein>
    <submittedName>
        <fullName evidence="2">Uncharacterized protein</fullName>
    </submittedName>
</protein>
<feature type="region of interest" description="Disordered" evidence="1">
    <location>
        <begin position="68"/>
        <end position="114"/>
    </location>
</feature>
<accession>X6MFG9</accession>
<name>X6MFG9_RETFI</name>